<dbReference type="Proteomes" id="UP001597459">
    <property type="component" value="Unassembled WGS sequence"/>
</dbReference>
<comment type="caution">
    <text evidence="1">The sequence shown here is derived from an EMBL/GenBank/DDBJ whole genome shotgun (WGS) entry which is preliminary data.</text>
</comment>
<evidence type="ECO:0000313" key="2">
    <source>
        <dbReference type="Proteomes" id="UP001597459"/>
    </source>
</evidence>
<name>A0ABW5NCI9_9FLAO</name>
<evidence type="ECO:0000313" key="1">
    <source>
        <dbReference type="EMBL" id="MFD2592308.1"/>
    </source>
</evidence>
<sequence length="46" mass="5222">MKSNIQKTIHLQLGLIAIKLNRTSIRCKKTRLAYQALELLGELKDG</sequence>
<gene>
    <name evidence="1" type="ORF">ACFSTE_15830</name>
</gene>
<protein>
    <recommendedName>
        <fullName evidence="3">Transposase</fullName>
    </recommendedName>
</protein>
<keyword evidence="2" id="KW-1185">Reference proteome</keyword>
<evidence type="ECO:0008006" key="3">
    <source>
        <dbReference type="Google" id="ProtNLM"/>
    </source>
</evidence>
<reference evidence="2" key="1">
    <citation type="journal article" date="2019" name="Int. J. Syst. Evol. Microbiol.">
        <title>The Global Catalogue of Microorganisms (GCM) 10K type strain sequencing project: providing services to taxonomists for standard genome sequencing and annotation.</title>
        <authorList>
            <consortium name="The Broad Institute Genomics Platform"/>
            <consortium name="The Broad Institute Genome Sequencing Center for Infectious Disease"/>
            <person name="Wu L."/>
            <person name="Ma J."/>
        </authorList>
    </citation>
    <scope>NUCLEOTIDE SEQUENCE [LARGE SCALE GENOMIC DNA]</scope>
    <source>
        <strain evidence="2">KCTC 42423</strain>
    </source>
</reference>
<proteinExistence type="predicted"/>
<organism evidence="1 2">
    <name type="scientific">Aquimarina hainanensis</name>
    <dbReference type="NCBI Taxonomy" id="1578017"/>
    <lineage>
        <taxon>Bacteria</taxon>
        <taxon>Pseudomonadati</taxon>
        <taxon>Bacteroidota</taxon>
        <taxon>Flavobacteriia</taxon>
        <taxon>Flavobacteriales</taxon>
        <taxon>Flavobacteriaceae</taxon>
        <taxon>Aquimarina</taxon>
    </lineage>
</organism>
<dbReference type="RefSeq" id="WP_378256727.1">
    <property type="nucleotide sequence ID" value="NZ_JBHSJV010000001.1"/>
</dbReference>
<dbReference type="EMBL" id="JBHULX010000033">
    <property type="protein sequence ID" value="MFD2592308.1"/>
    <property type="molecule type" value="Genomic_DNA"/>
</dbReference>
<accession>A0ABW5NCI9</accession>